<protein>
    <recommendedName>
        <fullName evidence="2">Dockerin domain-containing protein</fullName>
    </recommendedName>
</protein>
<organism evidence="1">
    <name type="scientific">marine metagenome</name>
    <dbReference type="NCBI Taxonomy" id="408172"/>
    <lineage>
        <taxon>unclassified sequences</taxon>
        <taxon>metagenomes</taxon>
        <taxon>ecological metagenomes</taxon>
    </lineage>
</organism>
<feature type="non-terminal residue" evidence="1">
    <location>
        <position position="109"/>
    </location>
</feature>
<proteinExistence type="predicted"/>
<evidence type="ECO:0000313" key="1">
    <source>
        <dbReference type="EMBL" id="SVB51938.1"/>
    </source>
</evidence>
<dbReference type="AlphaFoldDB" id="A0A382EMJ0"/>
<reference evidence="1" key="1">
    <citation type="submission" date="2018-05" db="EMBL/GenBank/DDBJ databases">
        <authorList>
            <person name="Lanie J.A."/>
            <person name="Ng W.-L."/>
            <person name="Kazmierczak K.M."/>
            <person name="Andrzejewski T.M."/>
            <person name="Davidsen T.M."/>
            <person name="Wayne K.J."/>
            <person name="Tettelin H."/>
            <person name="Glass J.I."/>
            <person name="Rusch D."/>
            <person name="Podicherti R."/>
            <person name="Tsui H.-C.T."/>
            <person name="Winkler M.E."/>
        </authorList>
    </citation>
    <scope>NUCLEOTIDE SEQUENCE</scope>
</reference>
<evidence type="ECO:0008006" key="2">
    <source>
        <dbReference type="Google" id="ProtNLM"/>
    </source>
</evidence>
<accession>A0A382EMJ0</accession>
<name>A0A382EMJ0_9ZZZZ</name>
<dbReference type="EMBL" id="UINC01045317">
    <property type="protein sequence ID" value="SVB51938.1"/>
    <property type="molecule type" value="Genomic_DNA"/>
</dbReference>
<sequence length="109" mass="11666">MVLNVRRAFWLLLLALAQVSDAAAFDVDDDGTTEALTDGLLVLRHQFGFIGQTLVDGALGSGASRIDPAEIATYLANQSETFDIDGNNTVDALTDGLLLLRYLFGFSGE</sequence>
<gene>
    <name evidence="1" type="ORF">METZ01_LOCUS204792</name>
</gene>